<organism evidence="2 3">
    <name type="scientific">Hymenobacter lucidus</name>
    <dbReference type="NCBI Taxonomy" id="2880930"/>
    <lineage>
        <taxon>Bacteria</taxon>
        <taxon>Pseudomonadati</taxon>
        <taxon>Bacteroidota</taxon>
        <taxon>Cytophagia</taxon>
        <taxon>Cytophagales</taxon>
        <taxon>Hymenobacteraceae</taxon>
        <taxon>Hymenobacter</taxon>
    </lineage>
</organism>
<keyword evidence="1" id="KW-0472">Membrane</keyword>
<protein>
    <submittedName>
        <fullName evidence="2">Uncharacterized protein</fullName>
    </submittedName>
</protein>
<gene>
    <name evidence="2" type="ORF">LGH74_01160</name>
</gene>
<keyword evidence="1" id="KW-0812">Transmembrane</keyword>
<proteinExistence type="predicted"/>
<sequence>MKPLTNASPPLPAWIMVLVLSVGLNLYWLFSSYSATDPAPAPAATARLVSHRTAAVDDDDDDDNEEDDTSWLALSEELRQTRRQLAECQGRTSAATHRIVSQ</sequence>
<comment type="caution">
    <text evidence="2">The sequence shown here is derived from an EMBL/GenBank/DDBJ whole genome shotgun (WGS) entry which is preliminary data.</text>
</comment>
<evidence type="ECO:0000313" key="3">
    <source>
        <dbReference type="Proteomes" id="UP001165296"/>
    </source>
</evidence>
<keyword evidence="1" id="KW-1133">Transmembrane helix</keyword>
<dbReference type="EMBL" id="JAJADR010000001">
    <property type="protein sequence ID" value="MCB2406572.1"/>
    <property type="molecule type" value="Genomic_DNA"/>
</dbReference>
<evidence type="ECO:0000256" key="1">
    <source>
        <dbReference type="SAM" id="Phobius"/>
    </source>
</evidence>
<accession>A0ABS8AK44</accession>
<name>A0ABS8AK44_9BACT</name>
<dbReference type="RefSeq" id="WP_226170637.1">
    <property type="nucleotide sequence ID" value="NZ_JAJADR010000001.1"/>
</dbReference>
<feature type="transmembrane region" description="Helical" evidence="1">
    <location>
        <begin position="12"/>
        <end position="30"/>
    </location>
</feature>
<evidence type="ECO:0000313" key="2">
    <source>
        <dbReference type="EMBL" id="MCB2406572.1"/>
    </source>
</evidence>
<keyword evidence="3" id="KW-1185">Reference proteome</keyword>
<reference evidence="2" key="1">
    <citation type="submission" date="2021-10" db="EMBL/GenBank/DDBJ databases">
        <authorList>
            <person name="Dean J.D."/>
            <person name="Kim M.K."/>
            <person name="Newey C.N."/>
            <person name="Stoker T.S."/>
            <person name="Thompson D.W."/>
            <person name="Grose J.H."/>
        </authorList>
    </citation>
    <scope>NUCLEOTIDE SEQUENCE</scope>
    <source>
        <strain evidence="2">BT178</strain>
    </source>
</reference>
<dbReference type="Proteomes" id="UP001165296">
    <property type="component" value="Unassembled WGS sequence"/>
</dbReference>